<proteinExistence type="predicted"/>
<feature type="domain" description="RNHCP" evidence="1">
    <location>
        <begin position="11"/>
        <end position="99"/>
    </location>
</feature>
<name>A0A518BTR1_9BACT</name>
<organism evidence="2 3">
    <name type="scientific">Mucisphaera calidilacus</name>
    <dbReference type="NCBI Taxonomy" id="2527982"/>
    <lineage>
        <taxon>Bacteria</taxon>
        <taxon>Pseudomonadati</taxon>
        <taxon>Planctomycetota</taxon>
        <taxon>Phycisphaerae</taxon>
        <taxon>Phycisphaerales</taxon>
        <taxon>Phycisphaeraceae</taxon>
        <taxon>Mucisphaera</taxon>
    </lineage>
</organism>
<sequence length="128" mass="14497">MSSRRKPRQRDGFVCIHCRMPIDGCASGTKHRNHCPLCLWSRHVDERVGDRRSACRAPMEPIGIDVRSDGEWALIHRCTGCGVIRTNRIAGDDQELALLQLALRPLARPPFPLDHLPLLRGADRASRW</sequence>
<evidence type="ECO:0000259" key="1">
    <source>
        <dbReference type="Pfam" id="PF12647"/>
    </source>
</evidence>
<protein>
    <submittedName>
        <fullName evidence="2">RNHCP domain protein</fullName>
    </submittedName>
</protein>
<evidence type="ECO:0000313" key="3">
    <source>
        <dbReference type="Proteomes" id="UP000320386"/>
    </source>
</evidence>
<dbReference type="InterPro" id="IPR024439">
    <property type="entry name" value="RNHCP"/>
</dbReference>
<dbReference type="KEGG" id="mcad:Pan265_01800"/>
<dbReference type="OrthoDB" id="9809485at2"/>
<dbReference type="EMBL" id="CP036280">
    <property type="protein sequence ID" value="QDU70354.1"/>
    <property type="molecule type" value="Genomic_DNA"/>
</dbReference>
<keyword evidence="3" id="KW-1185">Reference proteome</keyword>
<dbReference type="Pfam" id="PF12647">
    <property type="entry name" value="RNHCP"/>
    <property type="match status" value="1"/>
</dbReference>
<gene>
    <name evidence="2" type="ORF">Pan265_01800</name>
</gene>
<reference evidence="2 3" key="1">
    <citation type="submission" date="2019-02" db="EMBL/GenBank/DDBJ databases">
        <title>Deep-cultivation of Planctomycetes and their phenomic and genomic characterization uncovers novel biology.</title>
        <authorList>
            <person name="Wiegand S."/>
            <person name="Jogler M."/>
            <person name="Boedeker C."/>
            <person name="Pinto D."/>
            <person name="Vollmers J."/>
            <person name="Rivas-Marin E."/>
            <person name="Kohn T."/>
            <person name="Peeters S.H."/>
            <person name="Heuer A."/>
            <person name="Rast P."/>
            <person name="Oberbeckmann S."/>
            <person name="Bunk B."/>
            <person name="Jeske O."/>
            <person name="Meyerdierks A."/>
            <person name="Storesund J.E."/>
            <person name="Kallscheuer N."/>
            <person name="Luecker S."/>
            <person name="Lage O.M."/>
            <person name="Pohl T."/>
            <person name="Merkel B.J."/>
            <person name="Hornburger P."/>
            <person name="Mueller R.-W."/>
            <person name="Bruemmer F."/>
            <person name="Labrenz M."/>
            <person name="Spormann A.M."/>
            <person name="Op den Camp H."/>
            <person name="Overmann J."/>
            <person name="Amann R."/>
            <person name="Jetten M.S.M."/>
            <person name="Mascher T."/>
            <person name="Medema M.H."/>
            <person name="Devos D.P."/>
            <person name="Kaster A.-K."/>
            <person name="Ovreas L."/>
            <person name="Rohde M."/>
            <person name="Galperin M.Y."/>
            <person name="Jogler C."/>
        </authorList>
    </citation>
    <scope>NUCLEOTIDE SEQUENCE [LARGE SCALE GENOMIC DNA]</scope>
    <source>
        <strain evidence="2 3">Pan265</strain>
    </source>
</reference>
<dbReference type="RefSeq" id="WP_145444391.1">
    <property type="nucleotide sequence ID" value="NZ_CP036280.1"/>
</dbReference>
<accession>A0A518BTR1</accession>
<dbReference type="Proteomes" id="UP000320386">
    <property type="component" value="Chromosome"/>
</dbReference>
<evidence type="ECO:0000313" key="2">
    <source>
        <dbReference type="EMBL" id="QDU70354.1"/>
    </source>
</evidence>
<dbReference type="AlphaFoldDB" id="A0A518BTR1"/>